<dbReference type="Proteomes" id="UP001642482">
    <property type="component" value="Unassembled WGS sequence"/>
</dbReference>
<dbReference type="Pfam" id="PF01636">
    <property type="entry name" value="APH"/>
    <property type="match status" value="1"/>
</dbReference>
<sequence>MALQLAEALAKLHTYPLTTFFDYFAATGEDVGKATRMSVENAYRKSIDIWITYLDEVEHTPSTYLSRLLNWAKRNVPSDHRPAVLVHGDFAPHNILFDGGKISGVLDYECANFGAPEQDLICLKPQLANVIPWAEFVDHYNTSGGPAIVEANFPFCQAYAALKIAFAFARGATNLSKGHTQDIRLLMVEFAYQPMFMKIGLDAEA</sequence>
<proteinExistence type="predicted"/>
<protein>
    <recommendedName>
        <fullName evidence="1">Aminoglycoside phosphotransferase domain-containing protein</fullName>
    </recommendedName>
</protein>
<dbReference type="Gene3D" id="3.90.1200.10">
    <property type="match status" value="1"/>
</dbReference>
<gene>
    <name evidence="2" type="ORF">SEUCBS140593_005092</name>
</gene>
<evidence type="ECO:0000313" key="2">
    <source>
        <dbReference type="EMBL" id="CAK7223003.1"/>
    </source>
</evidence>
<dbReference type="EMBL" id="CAWUHD010000047">
    <property type="protein sequence ID" value="CAK7223003.1"/>
    <property type="molecule type" value="Genomic_DNA"/>
</dbReference>
<evidence type="ECO:0000259" key="1">
    <source>
        <dbReference type="Pfam" id="PF01636"/>
    </source>
</evidence>
<keyword evidence="3" id="KW-1185">Reference proteome</keyword>
<dbReference type="SUPFAM" id="SSF56112">
    <property type="entry name" value="Protein kinase-like (PK-like)"/>
    <property type="match status" value="1"/>
</dbReference>
<feature type="domain" description="Aminoglycoside phosphotransferase" evidence="1">
    <location>
        <begin position="4"/>
        <end position="142"/>
    </location>
</feature>
<dbReference type="InterPro" id="IPR002575">
    <property type="entry name" value="Aminoglycoside_PTrfase"/>
</dbReference>
<dbReference type="InterPro" id="IPR051678">
    <property type="entry name" value="AGP_Transferase"/>
</dbReference>
<dbReference type="InterPro" id="IPR011009">
    <property type="entry name" value="Kinase-like_dom_sf"/>
</dbReference>
<comment type="caution">
    <text evidence="2">The sequence shown here is derived from an EMBL/GenBank/DDBJ whole genome shotgun (WGS) entry which is preliminary data.</text>
</comment>
<reference evidence="2 3" key="1">
    <citation type="submission" date="2024-01" db="EMBL/GenBank/DDBJ databases">
        <authorList>
            <person name="Allen C."/>
            <person name="Tagirdzhanova G."/>
        </authorList>
    </citation>
    <scope>NUCLEOTIDE SEQUENCE [LARGE SCALE GENOMIC DNA]</scope>
</reference>
<accession>A0ABP0BTK7</accession>
<organism evidence="2 3">
    <name type="scientific">Sporothrix eucalyptigena</name>
    <dbReference type="NCBI Taxonomy" id="1812306"/>
    <lineage>
        <taxon>Eukaryota</taxon>
        <taxon>Fungi</taxon>
        <taxon>Dikarya</taxon>
        <taxon>Ascomycota</taxon>
        <taxon>Pezizomycotina</taxon>
        <taxon>Sordariomycetes</taxon>
        <taxon>Sordariomycetidae</taxon>
        <taxon>Ophiostomatales</taxon>
        <taxon>Ophiostomataceae</taxon>
        <taxon>Sporothrix</taxon>
    </lineage>
</organism>
<dbReference type="PANTHER" id="PTHR21310">
    <property type="entry name" value="AMINOGLYCOSIDE PHOSPHOTRANSFERASE-RELATED-RELATED"/>
    <property type="match status" value="1"/>
</dbReference>
<name>A0ABP0BTK7_9PEZI</name>
<evidence type="ECO:0000313" key="3">
    <source>
        <dbReference type="Proteomes" id="UP001642482"/>
    </source>
</evidence>